<accession>A0A1W2AK53</accession>
<dbReference type="AlphaFoldDB" id="A0A1W2AK53"/>
<keyword evidence="3" id="KW-1185">Reference proteome</keyword>
<dbReference type="Gene3D" id="3.40.190.100">
    <property type="entry name" value="Glycine betaine-binding periplasmic protein, domain 2"/>
    <property type="match status" value="1"/>
</dbReference>
<dbReference type="Gene3D" id="3.40.190.10">
    <property type="entry name" value="Periplasmic binding protein-like II"/>
    <property type="match status" value="1"/>
</dbReference>
<dbReference type="Pfam" id="PF04069">
    <property type="entry name" value="OpuAC"/>
    <property type="match status" value="1"/>
</dbReference>
<name>A0A1W2AK53_9BACT</name>
<reference evidence="2 3" key="1">
    <citation type="submission" date="2017-04" db="EMBL/GenBank/DDBJ databases">
        <authorList>
            <person name="Afonso C.L."/>
            <person name="Miller P.J."/>
            <person name="Scott M.A."/>
            <person name="Spackman E."/>
            <person name="Goraichik I."/>
            <person name="Dimitrov K.M."/>
            <person name="Suarez D.L."/>
            <person name="Swayne D.E."/>
        </authorList>
    </citation>
    <scope>NUCLEOTIDE SEQUENCE [LARGE SCALE GENOMIC DNA]</scope>
    <source>
        <strain evidence="2 3">DSM 3385</strain>
    </source>
</reference>
<sequence length="356" mass="41187">MKTYLKNIFFPIFRRGRFVTIMILLTLCVAVIVSYEQLSGPDIPSTVIHIHDDQIDIQKFNNEIAVFIIEKGYGYPVEKVESTIKEVHSKIMDGDIDITLEMWRENNIVWYEKAIASGRVVDLGTLYATGHQFWIIPEWFARENSIETVFDMKHQWRKLLDPEDPSKGLFFNCIFGWTCRDINRVKLKAYGLDRFFNTVSPSSPEALRAIYENAMEMHIPVFGYYWRPNALMATHKWYILKEPPYDSAIWYNINQASGVNGPLSIDTACAYGNNSVLKIAHKQLIEKAPDIAKMFRKMSVNIEHLEEILFLSNKNQPNFKAAARTFLLKHGSSWHGWVTPEARKKISLALDDPLMD</sequence>
<feature type="domain" description="ABC-type glycine betaine transport system substrate-binding" evidence="1">
    <location>
        <begin position="58"/>
        <end position="327"/>
    </location>
</feature>
<dbReference type="InterPro" id="IPR007210">
    <property type="entry name" value="ABC_Gly_betaine_transp_sub-bd"/>
</dbReference>
<gene>
    <name evidence="2" type="ORF">SAMN02746065_105150</name>
</gene>
<evidence type="ECO:0000313" key="2">
    <source>
        <dbReference type="EMBL" id="SMC60920.1"/>
    </source>
</evidence>
<organism evidence="2 3">
    <name type="scientific">Desulfocicer vacuolatum DSM 3385</name>
    <dbReference type="NCBI Taxonomy" id="1121400"/>
    <lineage>
        <taxon>Bacteria</taxon>
        <taxon>Pseudomonadati</taxon>
        <taxon>Thermodesulfobacteriota</taxon>
        <taxon>Desulfobacteria</taxon>
        <taxon>Desulfobacterales</taxon>
        <taxon>Desulfobacteraceae</taxon>
        <taxon>Desulfocicer</taxon>
    </lineage>
</organism>
<evidence type="ECO:0000259" key="1">
    <source>
        <dbReference type="Pfam" id="PF04069"/>
    </source>
</evidence>
<dbReference type="EMBL" id="FWXY01000005">
    <property type="protein sequence ID" value="SMC60920.1"/>
    <property type="molecule type" value="Genomic_DNA"/>
</dbReference>
<dbReference type="STRING" id="1121400.SAMN02746065_105150"/>
<dbReference type="OrthoDB" id="5420960at2"/>
<evidence type="ECO:0000313" key="3">
    <source>
        <dbReference type="Proteomes" id="UP000192418"/>
    </source>
</evidence>
<dbReference type="Proteomes" id="UP000192418">
    <property type="component" value="Unassembled WGS sequence"/>
</dbReference>
<proteinExistence type="predicted"/>
<dbReference type="SUPFAM" id="SSF53850">
    <property type="entry name" value="Periplasmic binding protein-like II"/>
    <property type="match status" value="1"/>
</dbReference>
<dbReference type="GO" id="GO:0043190">
    <property type="term" value="C:ATP-binding cassette (ABC) transporter complex"/>
    <property type="evidence" value="ECO:0007669"/>
    <property type="project" value="InterPro"/>
</dbReference>
<dbReference type="GO" id="GO:0022857">
    <property type="term" value="F:transmembrane transporter activity"/>
    <property type="evidence" value="ECO:0007669"/>
    <property type="project" value="InterPro"/>
</dbReference>
<protein>
    <submittedName>
        <fullName evidence="2">Glycine betaine/proline transport system substrate-binding protein</fullName>
    </submittedName>
</protein>